<proteinExistence type="predicted"/>
<accession>A0A2H3BJ07</accession>
<organism evidence="3 4">
    <name type="scientific">Armillaria solidipes</name>
    <dbReference type="NCBI Taxonomy" id="1076256"/>
    <lineage>
        <taxon>Eukaryota</taxon>
        <taxon>Fungi</taxon>
        <taxon>Dikarya</taxon>
        <taxon>Basidiomycota</taxon>
        <taxon>Agaricomycotina</taxon>
        <taxon>Agaricomycetes</taxon>
        <taxon>Agaricomycetidae</taxon>
        <taxon>Agaricales</taxon>
        <taxon>Marasmiineae</taxon>
        <taxon>Physalacriaceae</taxon>
        <taxon>Armillaria</taxon>
    </lineage>
</organism>
<feature type="compositionally biased region" description="Low complexity" evidence="1">
    <location>
        <begin position="74"/>
        <end position="87"/>
    </location>
</feature>
<dbReference type="Pfam" id="PF20415">
    <property type="entry name" value="DUF6699"/>
    <property type="match status" value="1"/>
</dbReference>
<dbReference type="EMBL" id="KZ293451">
    <property type="protein sequence ID" value="PBK64547.1"/>
    <property type="molecule type" value="Genomic_DNA"/>
</dbReference>
<evidence type="ECO:0000313" key="3">
    <source>
        <dbReference type="EMBL" id="PBK64547.1"/>
    </source>
</evidence>
<protein>
    <recommendedName>
        <fullName evidence="2">DUF6699 domain-containing protein</fullName>
    </recommendedName>
</protein>
<feature type="domain" description="DUF6699" evidence="2">
    <location>
        <begin position="125"/>
        <end position="248"/>
    </location>
</feature>
<evidence type="ECO:0000256" key="1">
    <source>
        <dbReference type="SAM" id="MobiDB-lite"/>
    </source>
</evidence>
<keyword evidence="4" id="KW-1185">Reference proteome</keyword>
<feature type="region of interest" description="Disordered" evidence="1">
    <location>
        <begin position="56"/>
        <end position="90"/>
    </location>
</feature>
<evidence type="ECO:0000259" key="2">
    <source>
        <dbReference type="Pfam" id="PF20415"/>
    </source>
</evidence>
<name>A0A2H3BJ07_9AGAR</name>
<dbReference type="AlphaFoldDB" id="A0A2H3BJ07"/>
<sequence length="262" mass="28808">MYPDSVCHDAFYKERFISRNATPESVLTWGTSSLTGVSSGRSLKSSFNTDHVVIPRTPDAPATNIDTSPAAVESPGRSIHSSSGSSSNTAVTGNSWSSSPAFAIASPLVGHCYLHPVLMRGSWHLLYDVITRRFASQPRCDFNELAVQPPVKYLKINLGYALPPIIVYSRSDVAAGVTLQDIFQELFNVFKTKVPPNVFSAMSKPVQTIATEQFKKRTNGKGNMYHDGTLWSDFLGPNRYFAGLSRRAKDDAWDAWFVPGPQ</sequence>
<reference evidence="4" key="1">
    <citation type="journal article" date="2017" name="Nat. Ecol. Evol.">
        <title>Genome expansion and lineage-specific genetic innovations in the forest pathogenic fungi Armillaria.</title>
        <authorList>
            <person name="Sipos G."/>
            <person name="Prasanna A.N."/>
            <person name="Walter M.C."/>
            <person name="O'Connor E."/>
            <person name="Balint B."/>
            <person name="Krizsan K."/>
            <person name="Kiss B."/>
            <person name="Hess J."/>
            <person name="Varga T."/>
            <person name="Slot J."/>
            <person name="Riley R."/>
            <person name="Boka B."/>
            <person name="Rigling D."/>
            <person name="Barry K."/>
            <person name="Lee J."/>
            <person name="Mihaltcheva S."/>
            <person name="LaButti K."/>
            <person name="Lipzen A."/>
            <person name="Waldron R."/>
            <person name="Moloney N.M."/>
            <person name="Sperisen C."/>
            <person name="Kredics L."/>
            <person name="Vagvoelgyi C."/>
            <person name="Patrignani A."/>
            <person name="Fitzpatrick D."/>
            <person name="Nagy I."/>
            <person name="Doyle S."/>
            <person name="Anderson J.B."/>
            <person name="Grigoriev I.V."/>
            <person name="Gueldener U."/>
            <person name="Muensterkoetter M."/>
            <person name="Nagy L.G."/>
        </authorList>
    </citation>
    <scope>NUCLEOTIDE SEQUENCE [LARGE SCALE GENOMIC DNA]</scope>
    <source>
        <strain evidence="4">28-4</strain>
    </source>
</reference>
<dbReference type="InterPro" id="IPR046522">
    <property type="entry name" value="DUF6699"/>
</dbReference>
<evidence type="ECO:0000313" key="4">
    <source>
        <dbReference type="Proteomes" id="UP000218334"/>
    </source>
</evidence>
<gene>
    <name evidence="3" type="ORF">ARMSODRAFT_1087955</name>
</gene>
<dbReference type="Proteomes" id="UP000218334">
    <property type="component" value="Unassembled WGS sequence"/>
</dbReference>